<dbReference type="RefSeq" id="WP_126757360.1">
    <property type="nucleotide sequence ID" value="NZ_PIPQ01000003.1"/>
</dbReference>
<comment type="caution">
    <text evidence="4">The sequence shown here is derived from an EMBL/GenBank/DDBJ whole genome shotgun (WGS) entry which is preliminary data.</text>
</comment>
<comment type="cofactor">
    <cofactor evidence="1">
        <name>Mg(2+)</name>
        <dbReference type="ChEBI" id="CHEBI:18420"/>
    </cofactor>
</comment>
<dbReference type="PANTHER" id="PTHR45138">
    <property type="entry name" value="REGULATORY COMPONENTS OF SENSORY TRANSDUCTION SYSTEM"/>
    <property type="match status" value="1"/>
</dbReference>
<dbReference type="InterPro" id="IPR043128">
    <property type="entry name" value="Rev_trsase/Diguanyl_cyclase"/>
</dbReference>
<dbReference type="InterPro" id="IPR050469">
    <property type="entry name" value="Diguanylate_Cyclase"/>
</dbReference>
<gene>
    <name evidence="4" type="ORF">CWE15_06915</name>
</gene>
<dbReference type="SMART" id="SM00267">
    <property type="entry name" value="GGDEF"/>
    <property type="match status" value="1"/>
</dbReference>
<evidence type="ECO:0000259" key="3">
    <source>
        <dbReference type="PROSITE" id="PS50887"/>
    </source>
</evidence>
<dbReference type="PROSITE" id="PS50887">
    <property type="entry name" value="GGDEF"/>
    <property type="match status" value="1"/>
</dbReference>
<feature type="domain" description="GGDEF" evidence="3">
    <location>
        <begin position="162"/>
        <end position="291"/>
    </location>
</feature>
<organism evidence="4 5">
    <name type="scientific">Aliidiomarina taiwanensis</name>
    <dbReference type="NCBI Taxonomy" id="946228"/>
    <lineage>
        <taxon>Bacteria</taxon>
        <taxon>Pseudomonadati</taxon>
        <taxon>Pseudomonadota</taxon>
        <taxon>Gammaproteobacteria</taxon>
        <taxon>Alteromonadales</taxon>
        <taxon>Idiomarinaceae</taxon>
        <taxon>Aliidiomarina</taxon>
    </lineage>
</organism>
<dbReference type="OrthoDB" id="9812260at2"/>
<dbReference type="Gene3D" id="3.30.70.270">
    <property type="match status" value="1"/>
</dbReference>
<accession>A0A432X1W2</accession>
<dbReference type="CDD" id="cd01949">
    <property type="entry name" value="GGDEF"/>
    <property type="match status" value="1"/>
</dbReference>
<proteinExistence type="predicted"/>
<dbReference type="InterPro" id="IPR000160">
    <property type="entry name" value="GGDEF_dom"/>
</dbReference>
<dbReference type="AlphaFoldDB" id="A0A432X1W2"/>
<dbReference type="PANTHER" id="PTHR45138:SF6">
    <property type="entry name" value="DIGUANYLATE CYCLASE DGCN"/>
    <property type="match status" value="1"/>
</dbReference>
<dbReference type="GO" id="GO:0043709">
    <property type="term" value="P:cell adhesion involved in single-species biofilm formation"/>
    <property type="evidence" value="ECO:0007669"/>
    <property type="project" value="TreeGrafter"/>
</dbReference>
<dbReference type="GO" id="GO:0052621">
    <property type="term" value="F:diguanylate cyclase activity"/>
    <property type="evidence" value="ECO:0007669"/>
    <property type="project" value="UniProtKB-EC"/>
</dbReference>
<dbReference type="GO" id="GO:1902201">
    <property type="term" value="P:negative regulation of bacterial-type flagellum-dependent cell motility"/>
    <property type="evidence" value="ECO:0007669"/>
    <property type="project" value="TreeGrafter"/>
</dbReference>
<name>A0A432X1W2_9GAMM</name>
<keyword evidence="5" id="KW-1185">Reference proteome</keyword>
<evidence type="ECO:0000256" key="2">
    <source>
        <dbReference type="ARBA" id="ARBA00012528"/>
    </source>
</evidence>
<dbReference type="FunFam" id="3.30.70.270:FF:000001">
    <property type="entry name" value="Diguanylate cyclase domain protein"/>
    <property type="match status" value="1"/>
</dbReference>
<evidence type="ECO:0000256" key="1">
    <source>
        <dbReference type="ARBA" id="ARBA00001946"/>
    </source>
</evidence>
<dbReference type="GO" id="GO:0005886">
    <property type="term" value="C:plasma membrane"/>
    <property type="evidence" value="ECO:0007669"/>
    <property type="project" value="TreeGrafter"/>
</dbReference>
<dbReference type="SUPFAM" id="SSF55073">
    <property type="entry name" value="Nucleotide cyclase"/>
    <property type="match status" value="1"/>
</dbReference>
<protein>
    <recommendedName>
        <fullName evidence="2">diguanylate cyclase</fullName>
        <ecNumber evidence="2">2.7.7.65</ecNumber>
    </recommendedName>
</protein>
<dbReference type="EMBL" id="PIPQ01000003">
    <property type="protein sequence ID" value="RUO40484.1"/>
    <property type="molecule type" value="Genomic_DNA"/>
</dbReference>
<dbReference type="Proteomes" id="UP000286976">
    <property type="component" value="Unassembled WGS sequence"/>
</dbReference>
<dbReference type="EC" id="2.7.7.65" evidence="2"/>
<reference evidence="4 5" key="1">
    <citation type="journal article" date="2011" name="Front. Microbiol.">
        <title>Genomic signatures of strain selection and enhancement in Bacillus atrophaeus var. globigii, a historical biowarfare simulant.</title>
        <authorList>
            <person name="Gibbons H.S."/>
            <person name="Broomall S.M."/>
            <person name="McNew L.A."/>
            <person name="Daligault H."/>
            <person name="Chapman C."/>
            <person name="Bruce D."/>
            <person name="Karavis M."/>
            <person name="Krepps M."/>
            <person name="McGregor P.A."/>
            <person name="Hong C."/>
            <person name="Park K.H."/>
            <person name="Akmal A."/>
            <person name="Feldman A."/>
            <person name="Lin J.S."/>
            <person name="Chang W.E."/>
            <person name="Higgs B.W."/>
            <person name="Demirev P."/>
            <person name="Lindquist J."/>
            <person name="Liem A."/>
            <person name="Fochler E."/>
            <person name="Read T.D."/>
            <person name="Tapia R."/>
            <person name="Johnson S."/>
            <person name="Bishop-Lilly K.A."/>
            <person name="Detter C."/>
            <person name="Han C."/>
            <person name="Sozhamannan S."/>
            <person name="Rosenzweig C.N."/>
            <person name="Skowronski E.W."/>
        </authorList>
    </citation>
    <scope>NUCLEOTIDE SEQUENCE [LARGE SCALE GENOMIC DNA]</scope>
    <source>
        <strain evidence="4 5">AIT1</strain>
    </source>
</reference>
<sequence>MHIIEQEDRSVVQVMAYSQRLQQEGKLAERLQTTLELESLLAIYGSEVRQAMGVTSLAFAAEETVFAVFGHIEQQPQHQAALHADNQYLGELVYSKQQGFSAADLKRLAKYHQQLVFPLRNALQYAKLRRQAMFDPMTGAGNRLLLTETLQRAIVTKQRAKLDTTLLLLDLDGFKQVNDTAGHLVGDAILKRFVEVVKAQLRGYDSLYRYGGDEFVVLLQEADASSSQLVFTRIKQAVLQDPLLSKHKVGCSAGAVALSDTCDERSLMAQADSALYRAKRSGKGVVKFAKQDNNEATPCVG</sequence>
<evidence type="ECO:0000313" key="5">
    <source>
        <dbReference type="Proteomes" id="UP000286976"/>
    </source>
</evidence>
<dbReference type="NCBIfam" id="TIGR00254">
    <property type="entry name" value="GGDEF"/>
    <property type="match status" value="1"/>
</dbReference>
<dbReference type="Pfam" id="PF00990">
    <property type="entry name" value="GGDEF"/>
    <property type="match status" value="1"/>
</dbReference>
<evidence type="ECO:0000313" key="4">
    <source>
        <dbReference type="EMBL" id="RUO40484.1"/>
    </source>
</evidence>
<dbReference type="InterPro" id="IPR029787">
    <property type="entry name" value="Nucleotide_cyclase"/>
</dbReference>